<name>A0ABW8L9Q0_9GAMM</name>
<accession>A0ABW8L9Q0</accession>
<organism evidence="1 2">
    <name type="scientific">Psychrobacter namhaensis</name>
    <dbReference type="NCBI Taxonomy" id="292734"/>
    <lineage>
        <taxon>Bacteria</taxon>
        <taxon>Pseudomonadati</taxon>
        <taxon>Pseudomonadota</taxon>
        <taxon>Gammaproteobacteria</taxon>
        <taxon>Moraxellales</taxon>
        <taxon>Moraxellaceae</taxon>
        <taxon>Psychrobacter</taxon>
    </lineage>
</organism>
<dbReference type="EMBL" id="JBJDPD010000019">
    <property type="protein sequence ID" value="MFK4001641.1"/>
    <property type="molecule type" value="Genomic_DNA"/>
</dbReference>
<sequence length="107" mass="12332">MKTVEELAEKHSLNDTYAKELHELIEEVIVLNFTKSKSLSRYITNNRLEDKYPNISGVVRMSNSRDIWDFEGGFPKNIYRIVCLELGLEDQGSTAKAITFTPYTDLK</sequence>
<evidence type="ECO:0000313" key="2">
    <source>
        <dbReference type="Proteomes" id="UP001620234"/>
    </source>
</evidence>
<dbReference type="RefSeq" id="WP_230709166.1">
    <property type="nucleotide sequence ID" value="NZ_JBJDPD010000019.1"/>
</dbReference>
<reference evidence="1 2" key="1">
    <citation type="submission" date="2024-11" db="EMBL/GenBank/DDBJ databases">
        <title>The Natural Products Discovery Center: Release of the First 8490 Sequenced Strains for Exploring Actinobacteria Biosynthetic Diversity.</title>
        <authorList>
            <person name="Kalkreuter E."/>
            <person name="Kautsar S.A."/>
            <person name="Yang D."/>
            <person name="Bader C.D."/>
            <person name="Teijaro C.N."/>
            <person name="Fluegel L."/>
            <person name="Davis C.M."/>
            <person name="Simpson J.R."/>
            <person name="Lauterbach L."/>
            <person name="Steele A.D."/>
            <person name="Gui C."/>
            <person name="Meng S."/>
            <person name="Li G."/>
            <person name="Viehrig K."/>
            <person name="Ye F."/>
            <person name="Su P."/>
            <person name="Kiefer A.F."/>
            <person name="Nichols A."/>
            <person name="Cepeda A.J."/>
            <person name="Yan W."/>
            <person name="Fan B."/>
            <person name="Jiang Y."/>
            <person name="Adhikari A."/>
            <person name="Zheng C.-J."/>
            <person name="Schuster L."/>
            <person name="Cowan T.M."/>
            <person name="Smanski M.J."/>
            <person name="Chevrette M.G."/>
            <person name="De Carvalho L.P.S."/>
            <person name="Shen B."/>
        </authorList>
    </citation>
    <scope>NUCLEOTIDE SEQUENCE [LARGE SCALE GENOMIC DNA]</scope>
    <source>
        <strain evidence="1 2">NPDC077433</strain>
    </source>
</reference>
<comment type="caution">
    <text evidence="1">The sequence shown here is derived from an EMBL/GenBank/DDBJ whole genome shotgun (WGS) entry which is preliminary data.</text>
</comment>
<gene>
    <name evidence="1" type="ORF">ACI2I3_09870</name>
</gene>
<dbReference type="Proteomes" id="UP001620234">
    <property type="component" value="Unassembled WGS sequence"/>
</dbReference>
<keyword evidence="2" id="KW-1185">Reference proteome</keyword>
<protein>
    <submittedName>
        <fullName evidence="1">Uncharacterized protein</fullName>
    </submittedName>
</protein>
<evidence type="ECO:0000313" key="1">
    <source>
        <dbReference type="EMBL" id="MFK4001641.1"/>
    </source>
</evidence>
<proteinExistence type="predicted"/>